<protein>
    <submittedName>
        <fullName evidence="7">Signal peptide peptidase SppA, 36K type</fullName>
    </submittedName>
</protein>
<dbReference type="GO" id="GO:0006508">
    <property type="term" value="P:proteolysis"/>
    <property type="evidence" value="ECO:0007669"/>
    <property type="project" value="UniProtKB-KW"/>
</dbReference>
<dbReference type="InterPro" id="IPR002142">
    <property type="entry name" value="Peptidase_S49"/>
</dbReference>
<feature type="transmembrane region" description="Helical" evidence="5">
    <location>
        <begin position="20"/>
        <end position="38"/>
    </location>
</feature>
<keyword evidence="2" id="KW-0645">Protease</keyword>
<dbReference type="AlphaFoldDB" id="A0A081BE58"/>
<reference evidence="7 8" key="1">
    <citation type="submission" date="2014-07" db="EMBL/GenBank/DDBJ databases">
        <title>Tepidicaulis marinum gen. nov., sp. nov., a novel marine bacterium denitrifying nitrate to nitrous oxide strictly under microaerobic conditions.</title>
        <authorList>
            <person name="Takeuchi M."/>
            <person name="Yamagishi T."/>
            <person name="Kamagata Y."/>
            <person name="Oshima K."/>
            <person name="Hattori M."/>
            <person name="Katayama T."/>
            <person name="Hanada S."/>
            <person name="Tamaki H."/>
            <person name="Marumo K."/>
            <person name="Maeda H."/>
            <person name="Nedachi M."/>
            <person name="Iwasaki W."/>
            <person name="Suwa Y."/>
            <person name="Sakata S."/>
        </authorList>
    </citation>
    <scope>NUCLEOTIDE SEQUENCE [LARGE SCALE GENOMIC DNA]</scope>
    <source>
        <strain evidence="7 8">MA2</strain>
    </source>
</reference>
<dbReference type="NCBIfam" id="TIGR00706">
    <property type="entry name" value="SppA_dom"/>
    <property type="match status" value="1"/>
</dbReference>
<keyword evidence="5" id="KW-0472">Membrane</keyword>
<keyword evidence="8" id="KW-1185">Reference proteome</keyword>
<evidence type="ECO:0000313" key="8">
    <source>
        <dbReference type="Proteomes" id="UP000028702"/>
    </source>
</evidence>
<keyword evidence="5" id="KW-0812">Transmembrane</keyword>
<sequence>MSLDTDLIIDRRRLKRRLSFWRFAAIILLAAGLFAFFAQNAGFGPSHQHIARVWVSGVIVDDTRVQDMLDEIKKDENVSALILRIDSPGGTTTGSEALYEKIRDVAEVKPVVAVLGTVAASGGYIAAISADHIVARGNTITGSVGVLFQWAQMKELLGHIGIEMKEVKSSPLKAEPNPFSEPSREAIRATQAMIDASYDWFLGLVQERRGFDKARARELGDGRVYTGWQAKENGLIDAIGGEEEALAWLSAERQINSELPVEDWEVREEPYELATFMGRAMGEAFSQAIAETTQKTLQTEGLTLDGLISVWHPDRR</sequence>
<evidence type="ECO:0000259" key="6">
    <source>
        <dbReference type="Pfam" id="PF01343"/>
    </source>
</evidence>
<evidence type="ECO:0000256" key="2">
    <source>
        <dbReference type="ARBA" id="ARBA00022670"/>
    </source>
</evidence>
<keyword evidence="3" id="KW-0378">Hydrolase</keyword>
<gene>
    <name evidence="7" type="ORF">M2A_2825</name>
</gene>
<dbReference type="eggNOG" id="COG0616">
    <property type="taxonomic scope" value="Bacteria"/>
</dbReference>
<dbReference type="InterPro" id="IPR004635">
    <property type="entry name" value="Pept_S49_SppA"/>
</dbReference>
<evidence type="ECO:0000256" key="5">
    <source>
        <dbReference type="SAM" id="Phobius"/>
    </source>
</evidence>
<feature type="domain" description="Peptidase S49" evidence="6">
    <location>
        <begin position="105"/>
        <end position="255"/>
    </location>
</feature>
<dbReference type="RefSeq" id="WP_045448775.1">
    <property type="nucleotide sequence ID" value="NZ_BBIO01000017.1"/>
</dbReference>
<comment type="caution">
    <text evidence="7">The sequence shown here is derived from an EMBL/GenBank/DDBJ whole genome shotgun (WGS) entry which is preliminary data.</text>
</comment>
<dbReference type="GO" id="GO:0008236">
    <property type="term" value="F:serine-type peptidase activity"/>
    <property type="evidence" value="ECO:0007669"/>
    <property type="project" value="UniProtKB-KW"/>
</dbReference>
<dbReference type="STRING" id="1333998.M2A_2825"/>
<name>A0A081BE58_9HYPH</name>
<evidence type="ECO:0000256" key="3">
    <source>
        <dbReference type="ARBA" id="ARBA00022801"/>
    </source>
</evidence>
<proteinExistence type="inferred from homology"/>
<dbReference type="EMBL" id="BBIO01000017">
    <property type="protein sequence ID" value="GAK46326.1"/>
    <property type="molecule type" value="Genomic_DNA"/>
</dbReference>
<dbReference type="PANTHER" id="PTHR42987:SF6">
    <property type="entry name" value="PROTEINASE IV"/>
    <property type="match status" value="1"/>
</dbReference>
<dbReference type="InterPro" id="IPR047272">
    <property type="entry name" value="S49_SppA_C"/>
</dbReference>
<keyword evidence="5" id="KW-1133">Transmembrane helix</keyword>
<dbReference type="SUPFAM" id="SSF52096">
    <property type="entry name" value="ClpP/crotonase"/>
    <property type="match status" value="1"/>
</dbReference>
<dbReference type="Gene3D" id="3.90.226.10">
    <property type="entry name" value="2-enoyl-CoA Hydratase, Chain A, domain 1"/>
    <property type="match status" value="2"/>
</dbReference>
<dbReference type="CDD" id="cd07023">
    <property type="entry name" value="S49_Sppa_N_C"/>
    <property type="match status" value="1"/>
</dbReference>
<dbReference type="Proteomes" id="UP000028702">
    <property type="component" value="Unassembled WGS sequence"/>
</dbReference>
<comment type="similarity">
    <text evidence="1">Belongs to the peptidase S49 family.</text>
</comment>
<dbReference type="InterPro" id="IPR029045">
    <property type="entry name" value="ClpP/crotonase-like_dom_sf"/>
</dbReference>
<evidence type="ECO:0000256" key="4">
    <source>
        <dbReference type="ARBA" id="ARBA00022825"/>
    </source>
</evidence>
<organism evidence="7 8">
    <name type="scientific">Tepidicaulis marinus</name>
    <dbReference type="NCBI Taxonomy" id="1333998"/>
    <lineage>
        <taxon>Bacteria</taxon>
        <taxon>Pseudomonadati</taxon>
        <taxon>Pseudomonadota</taxon>
        <taxon>Alphaproteobacteria</taxon>
        <taxon>Hyphomicrobiales</taxon>
        <taxon>Parvibaculaceae</taxon>
        <taxon>Tepidicaulis</taxon>
    </lineage>
</organism>
<keyword evidence="4" id="KW-0720">Serine protease</keyword>
<accession>A0A081BE58</accession>
<dbReference type="Pfam" id="PF01343">
    <property type="entry name" value="Peptidase_S49"/>
    <property type="match status" value="1"/>
</dbReference>
<evidence type="ECO:0000256" key="1">
    <source>
        <dbReference type="ARBA" id="ARBA00008683"/>
    </source>
</evidence>
<dbReference type="PANTHER" id="PTHR42987">
    <property type="entry name" value="PEPTIDASE S49"/>
    <property type="match status" value="1"/>
</dbReference>
<evidence type="ECO:0000313" key="7">
    <source>
        <dbReference type="EMBL" id="GAK46326.1"/>
    </source>
</evidence>